<dbReference type="Gene3D" id="1.10.150.240">
    <property type="entry name" value="Putative phosphatase, domain 2"/>
    <property type="match status" value="1"/>
</dbReference>
<dbReference type="GO" id="GO:0016787">
    <property type="term" value="F:hydrolase activity"/>
    <property type="evidence" value="ECO:0007669"/>
    <property type="project" value="UniProtKB-KW"/>
</dbReference>
<dbReference type="PANTHER" id="PTHR43434">
    <property type="entry name" value="PHOSPHOGLYCOLATE PHOSPHATASE"/>
    <property type="match status" value="1"/>
</dbReference>
<dbReference type="EMBL" id="JANDHW010000004">
    <property type="protein sequence ID" value="MCP9611481.1"/>
    <property type="molecule type" value="Genomic_DNA"/>
</dbReference>
<evidence type="ECO:0000313" key="5">
    <source>
        <dbReference type="EMBL" id="MCP9611481.1"/>
    </source>
</evidence>
<dbReference type="Gene3D" id="3.40.50.1000">
    <property type="entry name" value="HAD superfamily/HAD-like"/>
    <property type="match status" value="1"/>
</dbReference>
<comment type="similarity">
    <text evidence="3">Belongs to the HAD-like hydrolase superfamily. CbbY/CbbZ/Gph/YieH family.</text>
</comment>
<organism evidence="5 6">
    <name type="scientific">Coprobacter tertius</name>
    <dbReference type="NCBI Taxonomy" id="2944915"/>
    <lineage>
        <taxon>Bacteria</taxon>
        <taxon>Pseudomonadati</taxon>
        <taxon>Bacteroidota</taxon>
        <taxon>Bacteroidia</taxon>
        <taxon>Bacteroidales</taxon>
        <taxon>Barnesiellaceae</taxon>
        <taxon>Coprobacter</taxon>
    </lineage>
</organism>
<dbReference type="Pfam" id="PF13419">
    <property type="entry name" value="HAD_2"/>
    <property type="match status" value="1"/>
</dbReference>
<dbReference type="InterPro" id="IPR023198">
    <property type="entry name" value="PGP-like_dom2"/>
</dbReference>
<dbReference type="InterPro" id="IPR036412">
    <property type="entry name" value="HAD-like_sf"/>
</dbReference>
<accession>A0ABT1MJR8</accession>
<reference evidence="5 6" key="1">
    <citation type="submission" date="2022-07" db="EMBL/GenBank/DDBJ databases">
        <title>Fecal culturing of patients with breast cancer.</title>
        <authorList>
            <person name="Teng N.M.Y."/>
            <person name="Kiu R."/>
            <person name="Evans R."/>
            <person name="Baker D.J."/>
            <person name="Zenner C."/>
            <person name="Robinson S.D."/>
            <person name="Hall L.J."/>
        </authorList>
    </citation>
    <scope>NUCLEOTIDE SEQUENCE [LARGE SCALE GENOMIC DNA]</scope>
    <source>
        <strain evidence="5 6">LH1063</strain>
    </source>
</reference>
<dbReference type="SUPFAM" id="SSF56784">
    <property type="entry name" value="HAD-like"/>
    <property type="match status" value="1"/>
</dbReference>
<dbReference type="Proteomes" id="UP001205603">
    <property type="component" value="Unassembled WGS sequence"/>
</dbReference>
<gene>
    <name evidence="5" type="ORF">NMU02_05190</name>
</gene>
<evidence type="ECO:0000313" key="6">
    <source>
        <dbReference type="Proteomes" id="UP001205603"/>
    </source>
</evidence>
<proteinExistence type="inferred from homology"/>
<protein>
    <recommendedName>
        <fullName evidence="4">phosphoglycolate phosphatase</fullName>
        <ecNumber evidence="4">3.1.3.18</ecNumber>
    </recommendedName>
</protein>
<dbReference type="InterPro" id="IPR050155">
    <property type="entry name" value="HAD-like_hydrolase_sf"/>
</dbReference>
<dbReference type="SFLD" id="SFLDS00003">
    <property type="entry name" value="Haloacid_Dehalogenase"/>
    <property type="match status" value="1"/>
</dbReference>
<evidence type="ECO:0000256" key="3">
    <source>
        <dbReference type="ARBA" id="ARBA00006171"/>
    </source>
</evidence>
<comment type="caution">
    <text evidence="5">The sequence shown here is derived from an EMBL/GenBank/DDBJ whole genome shotgun (WGS) entry which is preliminary data.</text>
</comment>
<sequence>MKKPDALIFDMDGTLWDAVNTYTWCWNEAFRLSNLPNRLKREDLIGLMGTPIDKIIEAVAPEMREEDRSVFQSLIKKIEEENEPHMGGILYPYVKEGIRKLSEKYPLMLLSNCEKGGLAIFMNFTGLTSYFTDNICYGDTNLQKSGNMHILQKRNNIEYPVYIGDTDGDSQQSQIANIPFFFVRYGFGHTEKYTEAFDNFKELTEYFINIDNK</sequence>
<comment type="pathway">
    <text evidence="2">Organic acid metabolism; glycolate biosynthesis; glycolate from 2-phosphoglycolate: step 1/1.</text>
</comment>
<comment type="catalytic activity">
    <reaction evidence="1">
        <text>2-phosphoglycolate + H2O = glycolate + phosphate</text>
        <dbReference type="Rhea" id="RHEA:14369"/>
        <dbReference type="ChEBI" id="CHEBI:15377"/>
        <dbReference type="ChEBI" id="CHEBI:29805"/>
        <dbReference type="ChEBI" id="CHEBI:43474"/>
        <dbReference type="ChEBI" id="CHEBI:58033"/>
        <dbReference type="EC" id="3.1.3.18"/>
    </reaction>
</comment>
<evidence type="ECO:0000256" key="4">
    <source>
        <dbReference type="ARBA" id="ARBA00013078"/>
    </source>
</evidence>
<dbReference type="InterPro" id="IPR023214">
    <property type="entry name" value="HAD_sf"/>
</dbReference>
<dbReference type="EC" id="3.1.3.18" evidence="4"/>
<evidence type="ECO:0000256" key="1">
    <source>
        <dbReference type="ARBA" id="ARBA00000830"/>
    </source>
</evidence>
<dbReference type="RefSeq" id="WP_255026299.1">
    <property type="nucleotide sequence ID" value="NZ_JANDHW010000004.1"/>
</dbReference>
<dbReference type="SFLD" id="SFLDG01129">
    <property type="entry name" value="C1.5:_HAD__Beta-PGM__Phosphata"/>
    <property type="match status" value="1"/>
</dbReference>
<dbReference type="PANTHER" id="PTHR43434:SF1">
    <property type="entry name" value="PHOSPHOGLYCOLATE PHOSPHATASE"/>
    <property type="match status" value="1"/>
</dbReference>
<evidence type="ECO:0000256" key="2">
    <source>
        <dbReference type="ARBA" id="ARBA00004818"/>
    </source>
</evidence>
<name>A0ABT1MJR8_9BACT</name>
<keyword evidence="5" id="KW-0378">Hydrolase</keyword>
<keyword evidence="6" id="KW-1185">Reference proteome</keyword>
<dbReference type="InterPro" id="IPR041492">
    <property type="entry name" value="HAD_2"/>
</dbReference>